<feature type="compositionally biased region" description="Acidic residues" evidence="1">
    <location>
        <begin position="77"/>
        <end position="91"/>
    </location>
</feature>
<dbReference type="EMBL" id="SDIL01000202">
    <property type="protein sequence ID" value="RXK34737.1"/>
    <property type="molecule type" value="Genomic_DNA"/>
</dbReference>
<evidence type="ECO:0000313" key="2">
    <source>
        <dbReference type="EMBL" id="RXK34737.1"/>
    </source>
</evidence>
<protein>
    <submittedName>
        <fullName evidence="2">Uncharacterized protein</fullName>
    </submittedName>
</protein>
<comment type="caution">
    <text evidence="2">The sequence shown here is derived from an EMBL/GenBank/DDBJ whole genome shotgun (WGS) entry which is preliminary data.</text>
</comment>
<feature type="non-terminal residue" evidence="2">
    <location>
        <position position="1"/>
    </location>
</feature>
<proteinExistence type="predicted"/>
<reference evidence="2 3" key="1">
    <citation type="submission" date="2016-06" db="EMBL/GenBank/DDBJ databases">
        <title>Evolution of pathogenesis and genome organization in the Tremellales.</title>
        <authorList>
            <person name="Cuomo C."/>
            <person name="Litvintseva A."/>
            <person name="Heitman J."/>
            <person name="Chen Y."/>
            <person name="Sun S."/>
            <person name="Springer D."/>
            <person name="Dromer F."/>
            <person name="Young S."/>
            <person name="Zeng Q."/>
            <person name="Chapman S."/>
            <person name="Gujja S."/>
            <person name="Saif S."/>
            <person name="Birren B."/>
        </authorList>
    </citation>
    <scope>NUCLEOTIDE SEQUENCE [LARGE SCALE GENOMIC DNA]</scope>
    <source>
        <strain evidence="2 3">ATCC 28783</strain>
    </source>
</reference>
<feature type="compositionally biased region" description="Basic and acidic residues" evidence="1">
    <location>
        <begin position="1"/>
        <end position="28"/>
    </location>
</feature>
<dbReference type="Proteomes" id="UP000289152">
    <property type="component" value="Unassembled WGS sequence"/>
</dbReference>
<name>A0A4Q1B9U2_TREME</name>
<evidence type="ECO:0000256" key="1">
    <source>
        <dbReference type="SAM" id="MobiDB-lite"/>
    </source>
</evidence>
<dbReference type="AlphaFoldDB" id="A0A4Q1B9U2"/>
<dbReference type="InParanoid" id="A0A4Q1B9U2"/>
<feature type="compositionally biased region" description="Basic and acidic residues" evidence="1">
    <location>
        <begin position="50"/>
        <end position="64"/>
    </location>
</feature>
<gene>
    <name evidence="2" type="ORF">M231_08014</name>
</gene>
<accession>A0A4Q1B9U2</accession>
<keyword evidence="3" id="KW-1185">Reference proteome</keyword>
<sequence>TSDHGDIRARRKDSWKVYEDDESHHPDEADWSGSDPIDEESDCPYGSDNGDGRRYDGREQEKLCSQHHVLGVQQSGEQEDDDEFEGDEEMDKVDFSPSIPIDESTRDLSVLQRGYENMDISVSSHLDSQYMNPSYQDDFSDDLPTVWAENPVHTSFATVTLTDSPQRQTREGMSL</sequence>
<evidence type="ECO:0000313" key="3">
    <source>
        <dbReference type="Proteomes" id="UP000289152"/>
    </source>
</evidence>
<organism evidence="2 3">
    <name type="scientific">Tremella mesenterica</name>
    <name type="common">Jelly fungus</name>
    <dbReference type="NCBI Taxonomy" id="5217"/>
    <lineage>
        <taxon>Eukaryota</taxon>
        <taxon>Fungi</taxon>
        <taxon>Dikarya</taxon>
        <taxon>Basidiomycota</taxon>
        <taxon>Agaricomycotina</taxon>
        <taxon>Tremellomycetes</taxon>
        <taxon>Tremellales</taxon>
        <taxon>Tremellaceae</taxon>
        <taxon>Tremella</taxon>
    </lineage>
</organism>
<feature type="region of interest" description="Disordered" evidence="1">
    <location>
        <begin position="1"/>
        <end position="103"/>
    </location>
</feature>